<evidence type="ECO:0000313" key="1">
    <source>
        <dbReference type="EMBL" id="GAA0165701.1"/>
    </source>
</evidence>
<reference evidence="1 2" key="1">
    <citation type="submission" date="2024-01" db="EMBL/GenBank/DDBJ databases">
        <title>The complete chloroplast genome sequence of Lithospermum erythrorhizon: insights into the phylogenetic relationship among Boraginaceae species and the maternal lineages of purple gromwells.</title>
        <authorList>
            <person name="Okada T."/>
            <person name="Watanabe K."/>
        </authorList>
    </citation>
    <scope>NUCLEOTIDE SEQUENCE [LARGE SCALE GENOMIC DNA]</scope>
</reference>
<sequence>MTSNATNGSKPDLSMLEPLDGKNYKRWAQSDTSSPPIDAIVKKNEEDIKKYDKDSKIARYHILNHMVDNLFDLFIVHKSAKLI</sequence>
<name>A0AAV3QR67_LITER</name>
<organism evidence="1 2">
    <name type="scientific">Lithospermum erythrorhizon</name>
    <name type="common">Purple gromwell</name>
    <name type="synonym">Lithospermum officinale var. erythrorhizon</name>
    <dbReference type="NCBI Taxonomy" id="34254"/>
    <lineage>
        <taxon>Eukaryota</taxon>
        <taxon>Viridiplantae</taxon>
        <taxon>Streptophyta</taxon>
        <taxon>Embryophyta</taxon>
        <taxon>Tracheophyta</taxon>
        <taxon>Spermatophyta</taxon>
        <taxon>Magnoliopsida</taxon>
        <taxon>eudicotyledons</taxon>
        <taxon>Gunneridae</taxon>
        <taxon>Pentapetalae</taxon>
        <taxon>asterids</taxon>
        <taxon>lamiids</taxon>
        <taxon>Boraginales</taxon>
        <taxon>Boraginaceae</taxon>
        <taxon>Boraginoideae</taxon>
        <taxon>Lithospermeae</taxon>
        <taxon>Lithospermum</taxon>
    </lineage>
</organism>
<gene>
    <name evidence="1" type="ORF">LIER_21030</name>
</gene>
<proteinExistence type="predicted"/>
<dbReference type="AlphaFoldDB" id="A0AAV3QR67"/>
<keyword evidence="2" id="KW-1185">Reference proteome</keyword>
<dbReference type="EMBL" id="BAABME010005462">
    <property type="protein sequence ID" value="GAA0165701.1"/>
    <property type="molecule type" value="Genomic_DNA"/>
</dbReference>
<evidence type="ECO:0000313" key="2">
    <source>
        <dbReference type="Proteomes" id="UP001454036"/>
    </source>
</evidence>
<dbReference type="Proteomes" id="UP001454036">
    <property type="component" value="Unassembled WGS sequence"/>
</dbReference>
<accession>A0AAV3QR67</accession>
<protein>
    <submittedName>
        <fullName evidence="1">Uncharacterized protein</fullName>
    </submittedName>
</protein>
<comment type="caution">
    <text evidence="1">The sequence shown here is derived from an EMBL/GenBank/DDBJ whole genome shotgun (WGS) entry which is preliminary data.</text>
</comment>